<comment type="subcellular location">
    <subcellularLocation>
        <location evidence="1">Golgi apparatus membrane</location>
        <topology evidence="1">Single-pass type II membrane protein</topology>
    </subcellularLocation>
</comment>
<evidence type="ECO:0000259" key="8">
    <source>
        <dbReference type="Pfam" id="PF04572"/>
    </source>
</evidence>
<dbReference type="GO" id="GO:0006688">
    <property type="term" value="P:glycosphingolipid biosynthetic process"/>
    <property type="evidence" value="ECO:0007669"/>
    <property type="project" value="TreeGrafter"/>
</dbReference>
<dbReference type="InterPro" id="IPR007652">
    <property type="entry name" value="A1-4-GlycosylTfrase_dom"/>
</dbReference>
<dbReference type="EMBL" id="HBUF01018535">
    <property type="protein sequence ID" value="CAG6610460.1"/>
    <property type="molecule type" value="Transcribed_RNA"/>
</dbReference>
<keyword evidence="7" id="KW-0812">Transmembrane</keyword>
<evidence type="ECO:0000256" key="5">
    <source>
        <dbReference type="ARBA" id="ARBA00023034"/>
    </source>
</evidence>
<dbReference type="GO" id="GO:0035248">
    <property type="term" value="F:alpha-1,4-N-acetylgalactosaminyltransferase activity"/>
    <property type="evidence" value="ECO:0007669"/>
    <property type="project" value="TreeGrafter"/>
</dbReference>
<evidence type="ECO:0000256" key="6">
    <source>
        <dbReference type="ARBA" id="ARBA00023136"/>
    </source>
</evidence>
<evidence type="ECO:0000256" key="1">
    <source>
        <dbReference type="ARBA" id="ARBA00004323"/>
    </source>
</evidence>
<keyword evidence="5" id="KW-0333">Golgi apparatus</keyword>
<reference evidence="9" key="1">
    <citation type="submission" date="2021-05" db="EMBL/GenBank/DDBJ databases">
        <authorList>
            <person name="Alioto T."/>
            <person name="Alioto T."/>
            <person name="Gomez Garrido J."/>
        </authorList>
    </citation>
    <scope>NUCLEOTIDE SEQUENCE</scope>
</reference>
<dbReference type="EMBL" id="HBUF01324165">
    <property type="protein sequence ID" value="CAG6695573.1"/>
    <property type="molecule type" value="Transcribed_RNA"/>
</dbReference>
<dbReference type="InterPro" id="IPR007577">
    <property type="entry name" value="GlycoTrfase_DXD_sugar-bd_CS"/>
</dbReference>
<evidence type="ECO:0000256" key="4">
    <source>
        <dbReference type="ARBA" id="ARBA00022679"/>
    </source>
</evidence>
<keyword evidence="7" id="KW-1133">Transmembrane helix</keyword>
<dbReference type="InterPro" id="IPR051981">
    <property type="entry name" value="Glycosyltransf_32"/>
</dbReference>
<evidence type="ECO:0000256" key="3">
    <source>
        <dbReference type="ARBA" id="ARBA00022676"/>
    </source>
</evidence>
<evidence type="ECO:0000256" key="7">
    <source>
        <dbReference type="SAM" id="Phobius"/>
    </source>
</evidence>
<organism evidence="9">
    <name type="scientific">Cacopsylla melanoneura</name>
    <dbReference type="NCBI Taxonomy" id="428564"/>
    <lineage>
        <taxon>Eukaryota</taxon>
        <taxon>Metazoa</taxon>
        <taxon>Ecdysozoa</taxon>
        <taxon>Arthropoda</taxon>
        <taxon>Hexapoda</taxon>
        <taxon>Insecta</taxon>
        <taxon>Pterygota</taxon>
        <taxon>Neoptera</taxon>
        <taxon>Paraneoptera</taxon>
        <taxon>Hemiptera</taxon>
        <taxon>Sternorrhyncha</taxon>
        <taxon>Psylloidea</taxon>
        <taxon>Psyllidae</taxon>
        <taxon>Psyllinae</taxon>
        <taxon>Cacopsylla</taxon>
    </lineage>
</organism>
<sequence length="364" mass="42148">MHPMYLQRTFLYLLTVCILVSFLLGVQIFLSPRFLNHFIFQVKQPLRYIEYWRSGYRVQNIQCLYSQDNDKSFAYKDLTRLKVRPNSIFFLETSCKHEAGVDLSPRQACSIESAALMNPHRQLYVVIISSVGNQTRSPVIQRLYEYRNVQIVQVDLVHLFQNTPLYRFYIEDNILTSLWPLSHMSDLLRYVTLYKYGGTYLDLDFVVIKSLEHLHNYAGAESSVAVAAGVIHLDHGHWLSSAAVSELRSHFKATEWGANGPGVLTRLLKNECEHQSYSETLTRCKNFTIYPPSYFYPIHWPHWADYFNETAAAAVMTKLEPSLAVHVWNSFAKQTPVQLKSEQPYAQLARRFCPRISDLAGDTF</sequence>
<dbReference type="Pfam" id="PF04488">
    <property type="entry name" value="Gly_transf_sug"/>
    <property type="match status" value="1"/>
</dbReference>
<dbReference type="SUPFAM" id="SSF53448">
    <property type="entry name" value="Nucleotide-diphospho-sugar transferases"/>
    <property type="match status" value="1"/>
</dbReference>
<feature type="transmembrane region" description="Helical" evidence="7">
    <location>
        <begin position="9"/>
        <end position="30"/>
    </location>
</feature>
<comment type="similarity">
    <text evidence="2">Belongs to the glycosyltransferase 32 family.</text>
</comment>
<dbReference type="PANTHER" id="PTHR12042:SF21">
    <property type="entry name" value="ALPHA1,4-GALACTOSYLTRANSFERASE 1-RELATED"/>
    <property type="match status" value="1"/>
</dbReference>
<feature type="domain" description="Alpha 1,4-glycosyltransferase" evidence="8">
    <location>
        <begin position="232"/>
        <end position="359"/>
    </location>
</feature>
<dbReference type="AlphaFoldDB" id="A0A8D8TV50"/>
<dbReference type="PANTHER" id="PTHR12042">
    <property type="entry name" value="LACTOSYLCERAMIDE 4-ALPHA-GALACTOSYLTRANSFERASE ALPHA- 1,4-GALACTOSYLTRANSFERASE"/>
    <property type="match status" value="1"/>
</dbReference>
<evidence type="ECO:0000313" key="9">
    <source>
        <dbReference type="EMBL" id="CAG6695571.1"/>
    </source>
</evidence>
<dbReference type="GO" id="GO:0000139">
    <property type="term" value="C:Golgi membrane"/>
    <property type="evidence" value="ECO:0007669"/>
    <property type="project" value="UniProtKB-SubCell"/>
</dbReference>
<accession>A0A8D8TV50</accession>
<dbReference type="EMBL" id="HBUF01324164">
    <property type="protein sequence ID" value="CAG6695571.1"/>
    <property type="molecule type" value="Transcribed_RNA"/>
</dbReference>
<proteinExistence type="inferred from homology"/>
<dbReference type="Gene3D" id="3.90.550.20">
    <property type="match status" value="1"/>
</dbReference>
<dbReference type="Pfam" id="PF04572">
    <property type="entry name" value="Gb3_synth"/>
    <property type="match status" value="1"/>
</dbReference>
<keyword evidence="4 9" id="KW-0808">Transferase</keyword>
<keyword evidence="3 9" id="KW-0328">Glycosyltransferase</keyword>
<protein>
    <submittedName>
        <fullName evidence="9">Lactosylceramide 4-alpha-galactosyltransferase</fullName>
    </submittedName>
</protein>
<evidence type="ECO:0000256" key="2">
    <source>
        <dbReference type="ARBA" id="ARBA00009003"/>
    </source>
</evidence>
<keyword evidence="6 7" id="KW-0472">Membrane</keyword>
<dbReference type="InterPro" id="IPR029044">
    <property type="entry name" value="Nucleotide-diphossugar_trans"/>
</dbReference>
<name>A0A8D8TV50_9HEMI</name>